<evidence type="ECO:0000313" key="3">
    <source>
        <dbReference type="Proteomes" id="UP000680206"/>
    </source>
</evidence>
<accession>A0ABS3RR69</accession>
<dbReference type="RefSeq" id="WP_208241767.1">
    <property type="nucleotide sequence ID" value="NZ_JAGEPF010000010.1"/>
</dbReference>
<dbReference type="Gene3D" id="1.10.10.60">
    <property type="entry name" value="Homeodomain-like"/>
    <property type="match status" value="1"/>
</dbReference>
<feature type="region of interest" description="Disordered" evidence="1">
    <location>
        <begin position="111"/>
        <end position="131"/>
    </location>
</feature>
<comment type="caution">
    <text evidence="2">The sequence shown here is derived from an EMBL/GenBank/DDBJ whole genome shotgun (WGS) entry which is preliminary data.</text>
</comment>
<evidence type="ECO:0008006" key="4">
    <source>
        <dbReference type="Google" id="ProtNLM"/>
    </source>
</evidence>
<evidence type="ECO:0000313" key="2">
    <source>
        <dbReference type="EMBL" id="MBO2459255.1"/>
    </source>
</evidence>
<evidence type="ECO:0000256" key="1">
    <source>
        <dbReference type="SAM" id="MobiDB-lite"/>
    </source>
</evidence>
<proteinExistence type="predicted"/>
<name>A0ABS3RR69_9ACTN</name>
<sequence>MARVRVIFQEEQNFDGTLVRELTVDAARLVLVGAQGEALCNVPVASIRSIDRGAEARTVRLRNAHRNHGRAWSGPEESQLREMWAAGTSVTDLTEHFGRSRNAINSAVRRLNLPPRDGEQPAGTLGSDMAP</sequence>
<protein>
    <recommendedName>
        <fullName evidence="4">Helix-turn-helix domain containing protein</fullName>
    </recommendedName>
</protein>
<dbReference type="EMBL" id="JAGEPF010000010">
    <property type="protein sequence ID" value="MBO2459255.1"/>
    <property type="molecule type" value="Genomic_DNA"/>
</dbReference>
<gene>
    <name evidence="2" type="ORF">J4709_16880</name>
</gene>
<reference evidence="2 3" key="1">
    <citation type="submission" date="2021-03" db="EMBL/GenBank/DDBJ databases">
        <title>Actinomadura violae sp. nov., isolated from lichen in Thailand.</title>
        <authorList>
            <person name="Kanchanasin P."/>
            <person name="Saeng-In P."/>
            <person name="Phongsopitanun W."/>
            <person name="Yuki M."/>
            <person name="Kudo T."/>
            <person name="Ohkuma M."/>
            <person name="Tanasupawat S."/>
        </authorList>
    </citation>
    <scope>NUCLEOTIDE SEQUENCE [LARGE SCALE GENOMIC DNA]</scope>
    <source>
        <strain evidence="2 3">LCR2-06</strain>
    </source>
</reference>
<organism evidence="2 3">
    <name type="scientific">Actinomadura violacea</name>
    <dbReference type="NCBI Taxonomy" id="2819934"/>
    <lineage>
        <taxon>Bacteria</taxon>
        <taxon>Bacillati</taxon>
        <taxon>Actinomycetota</taxon>
        <taxon>Actinomycetes</taxon>
        <taxon>Streptosporangiales</taxon>
        <taxon>Thermomonosporaceae</taxon>
        <taxon>Actinomadura</taxon>
    </lineage>
</organism>
<keyword evidence="3" id="KW-1185">Reference proteome</keyword>
<dbReference type="Proteomes" id="UP000680206">
    <property type="component" value="Unassembled WGS sequence"/>
</dbReference>